<organism evidence="1 2">
    <name type="scientific">Jimgerdemannia flammicorona</name>
    <dbReference type="NCBI Taxonomy" id="994334"/>
    <lineage>
        <taxon>Eukaryota</taxon>
        <taxon>Fungi</taxon>
        <taxon>Fungi incertae sedis</taxon>
        <taxon>Mucoromycota</taxon>
        <taxon>Mucoromycotina</taxon>
        <taxon>Endogonomycetes</taxon>
        <taxon>Endogonales</taxon>
        <taxon>Endogonaceae</taxon>
        <taxon>Jimgerdemannia</taxon>
    </lineage>
</organism>
<protein>
    <recommendedName>
        <fullName evidence="3">F-box domain-containing protein</fullName>
    </recommendedName>
</protein>
<name>A0A433Q2S2_9FUNG</name>
<evidence type="ECO:0000313" key="2">
    <source>
        <dbReference type="Proteomes" id="UP000274822"/>
    </source>
</evidence>
<dbReference type="InterPro" id="IPR032675">
    <property type="entry name" value="LRR_dom_sf"/>
</dbReference>
<evidence type="ECO:0008006" key="3">
    <source>
        <dbReference type="Google" id="ProtNLM"/>
    </source>
</evidence>
<evidence type="ECO:0000313" key="1">
    <source>
        <dbReference type="EMBL" id="RUS24111.1"/>
    </source>
</evidence>
<comment type="caution">
    <text evidence="1">The sequence shown here is derived from an EMBL/GenBank/DDBJ whole genome shotgun (WGS) entry which is preliminary data.</text>
</comment>
<keyword evidence="2" id="KW-1185">Reference proteome</keyword>
<dbReference type="AlphaFoldDB" id="A0A433Q2S2"/>
<dbReference type="EMBL" id="RBNJ01017290">
    <property type="protein sequence ID" value="RUS24111.1"/>
    <property type="molecule type" value="Genomic_DNA"/>
</dbReference>
<accession>A0A433Q2S2</accession>
<proteinExistence type="predicted"/>
<dbReference type="SUPFAM" id="SSF52047">
    <property type="entry name" value="RNI-like"/>
    <property type="match status" value="1"/>
</dbReference>
<dbReference type="Gene3D" id="3.80.10.10">
    <property type="entry name" value="Ribonuclease Inhibitor"/>
    <property type="match status" value="1"/>
</dbReference>
<sequence>MRNSMPAPGSKYMRRRFDSFDHAWRSRLTRLQIRYYRPQWLREASEPHLPALLSTFANLHNLNMYNSDLSHSLLTTLATCTHLRTVNINRAHSLAVLPSFSLPLTAWPSLQQHFFFMVDIAPIIVQITHSCPGVRTLCLTTAASDAAALRLTRALRAFISTRGAGLTHLNMNAVPAFTDTVLRVLAESAPNLEELMLTNFANLTGKGKGGLC</sequence>
<reference evidence="1 2" key="1">
    <citation type="journal article" date="2018" name="New Phytol.">
        <title>Phylogenomics of Endogonaceae and evolution of mycorrhizas within Mucoromycota.</title>
        <authorList>
            <person name="Chang Y."/>
            <person name="Desiro A."/>
            <person name="Na H."/>
            <person name="Sandor L."/>
            <person name="Lipzen A."/>
            <person name="Clum A."/>
            <person name="Barry K."/>
            <person name="Grigoriev I.V."/>
            <person name="Martin F.M."/>
            <person name="Stajich J.E."/>
            <person name="Smith M.E."/>
            <person name="Bonito G."/>
            <person name="Spatafora J.W."/>
        </authorList>
    </citation>
    <scope>NUCLEOTIDE SEQUENCE [LARGE SCALE GENOMIC DNA]</scope>
    <source>
        <strain evidence="1 2">AD002</strain>
    </source>
</reference>
<dbReference type="Proteomes" id="UP000274822">
    <property type="component" value="Unassembled WGS sequence"/>
</dbReference>
<gene>
    <name evidence="1" type="ORF">BC938DRAFT_474101</name>
</gene>